<sequence>MASCQYIDSIILFGDSITQAWSAGSLAQRMNEYYLRRLDVINRGFGGYNTDNALPAFESVFATRDEREAGRAQAARLITIWFGANDAVVEGGWQYVPLDRFKANLETLVERVRNPDSRWFSPQTRIVLMACPPVVVEDRHAAQIAKWKEFGSQGKHPWPDRNPENTKKYAMAAVEVGKKLGVPTLDVYHALCDAAGSEEQDELARFLYDGLHLNSEGYEVVFEGLKKLILDQWPEMDPETLPMPMPYWADIDRANPDTSFTTALADARAYEAKKIERPKDEL</sequence>
<dbReference type="PANTHER" id="PTHR14209:SF19">
    <property type="entry name" value="ISOAMYL ACETATE-HYDROLYZING ESTERASE 1 HOMOLOG"/>
    <property type="match status" value="1"/>
</dbReference>
<feature type="domain" description="SGNH hydrolase-type esterase" evidence="1">
    <location>
        <begin position="12"/>
        <end position="220"/>
    </location>
</feature>
<dbReference type="AlphaFoldDB" id="A0AA48L233"/>
<dbReference type="KEGG" id="ccac:CcaHIS019_0106710"/>
<keyword evidence="3" id="KW-1185">Reference proteome</keyword>
<reference evidence="2" key="1">
    <citation type="journal article" date="2023" name="BMC Genomics">
        <title>Chromosome-level genome assemblies of Cutaneotrichosporon spp. (Trichosporonales, Basidiomycota) reveal imbalanced evolution between nucleotide sequences and chromosome synteny.</title>
        <authorList>
            <person name="Kobayashi Y."/>
            <person name="Kayamori A."/>
            <person name="Aoki K."/>
            <person name="Shiwa Y."/>
            <person name="Matsutani M."/>
            <person name="Fujita N."/>
            <person name="Sugita T."/>
            <person name="Iwasaki W."/>
            <person name="Tanaka N."/>
            <person name="Takashima M."/>
        </authorList>
    </citation>
    <scope>NUCLEOTIDE SEQUENCE</scope>
    <source>
        <strain evidence="2">HIS019</strain>
    </source>
</reference>
<accession>A0AA48L233</accession>
<dbReference type="GeneID" id="85491824"/>
<dbReference type="RefSeq" id="XP_060453219.1">
    <property type="nucleotide sequence ID" value="XM_060602911.1"/>
</dbReference>
<dbReference type="InterPro" id="IPR036514">
    <property type="entry name" value="SGNH_hydro_sf"/>
</dbReference>
<dbReference type="Proteomes" id="UP001233271">
    <property type="component" value="Chromosome 1"/>
</dbReference>
<dbReference type="SUPFAM" id="SSF52266">
    <property type="entry name" value="SGNH hydrolase"/>
    <property type="match status" value="1"/>
</dbReference>
<dbReference type="EMBL" id="AP028212">
    <property type="protein sequence ID" value="BEI87953.1"/>
    <property type="molecule type" value="Genomic_DNA"/>
</dbReference>
<dbReference type="InterPro" id="IPR013830">
    <property type="entry name" value="SGNH_hydro"/>
</dbReference>
<dbReference type="InterPro" id="IPR045136">
    <property type="entry name" value="Iah1-like"/>
</dbReference>
<protein>
    <recommendedName>
        <fullName evidence="1">SGNH hydrolase-type esterase domain-containing protein</fullName>
    </recommendedName>
</protein>
<evidence type="ECO:0000259" key="1">
    <source>
        <dbReference type="Pfam" id="PF13472"/>
    </source>
</evidence>
<gene>
    <name evidence="2" type="ORF">CcaverHIS019_0106710</name>
</gene>
<dbReference type="Pfam" id="PF13472">
    <property type="entry name" value="Lipase_GDSL_2"/>
    <property type="match status" value="1"/>
</dbReference>
<proteinExistence type="predicted"/>
<name>A0AA48L233_9TREE</name>
<dbReference type="CDD" id="cd01838">
    <property type="entry name" value="Isoamyl_acetate_hydrolase_like"/>
    <property type="match status" value="1"/>
</dbReference>
<organism evidence="2 3">
    <name type="scientific">Cutaneotrichosporon cavernicola</name>
    <dbReference type="NCBI Taxonomy" id="279322"/>
    <lineage>
        <taxon>Eukaryota</taxon>
        <taxon>Fungi</taxon>
        <taxon>Dikarya</taxon>
        <taxon>Basidiomycota</taxon>
        <taxon>Agaricomycotina</taxon>
        <taxon>Tremellomycetes</taxon>
        <taxon>Trichosporonales</taxon>
        <taxon>Trichosporonaceae</taxon>
        <taxon>Cutaneotrichosporon</taxon>
    </lineage>
</organism>
<evidence type="ECO:0000313" key="2">
    <source>
        <dbReference type="EMBL" id="BEI87953.1"/>
    </source>
</evidence>
<dbReference type="Gene3D" id="3.40.50.1110">
    <property type="entry name" value="SGNH hydrolase"/>
    <property type="match status" value="1"/>
</dbReference>
<evidence type="ECO:0000313" key="3">
    <source>
        <dbReference type="Proteomes" id="UP001233271"/>
    </source>
</evidence>
<dbReference type="PANTHER" id="PTHR14209">
    <property type="entry name" value="ISOAMYL ACETATE-HYDROLYZING ESTERASE 1"/>
    <property type="match status" value="1"/>
</dbReference>